<evidence type="ECO:0000259" key="1">
    <source>
        <dbReference type="Pfam" id="PF03101"/>
    </source>
</evidence>
<gene>
    <name evidence="2" type="ORF">QJS04_geneDACA025000</name>
</gene>
<dbReference type="PANTHER" id="PTHR46328">
    <property type="entry name" value="FAR-RED IMPAIRED RESPONSIVE (FAR1) FAMILY PROTEIN-RELATED"/>
    <property type="match status" value="1"/>
</dbReference>
<organism evidence="2 3">
    <name type="scientific">Acorus gramineus</name>
    <name type="common">Dwarf sweet flag</name>
    <dbReference type="NCBI Taxonomy" id="55184"/>
    <lineage>
        <taxon>Eukaryota</taxon>
        <taxon>Viridiplantae</taxon>
        <taxon>Streptophyta</taxon>
        <taxon>Embryophyta</taxon>
        <taxon>Tracheophyta</taxon>
        <taxon>Spermatophyta</taxon>
        <taxon>Magnoliopsida</taxon>
        <taxon>Liliopsida</taxon>
        <taxon>Acoraceae</taxon>
        <taxon>Acorus</taxon>
    </lineage>
</organism>
<feature type="domain" description="FAR1" evidence="1">
    <location>
        <begin position="11"/>
        <end position="95"/>
    </location>
</feature>
<dbReference type="EMBL" id="JAUJYN010000065">
    <property type="protein sequence ID" value="KAK1257017.1"/>
    <property type="molecule type" value="Genomic_DNA"/>
</dbReference>
<protein>
    <recommendedName>
        <fullName evidence="1">FAR1 domain-containing protein</fullName>
    </recommendedName>
</protein>
<dbReference type="Proteomes" id="UP001179952">
    <property type="component" value="Unassembled WGS sequence"/>
</dbReference>
<dbReference type="AlphaFoldDB" id="A0AAV8ZVX1"/>
<proteinExistence type="predicted"/>
<sequence>MEFDDEDISYQFYNKYYAEKSGFSICKSSVKFNSENVVTSQKFVCSKQGFRENIKGEKMVKKTRLETRTGCNAFMSIKIMHTKRYHVSGFEDNHN</sequence>
<evidence type="ECO:0000313" key="3">
    <source>
        <dbReference type="Proteomes" id="UP001179952"/>
    </source>
</evidence>
<reference evidence="2" key="1">
    <citation type="journal article" date="2023" name="Nat. Commun.">
        <title>Diploid and tetraploid genomes of Acorus and the evolution of monocots.</title>
        <authorList>
            <person name="Ma L."/>
            <person name="Liu K.W."/>
            <person name="Li Z."/>
            <person name="Hsiao Y.Y."/>
            <person name="Qi Y."/>
            <person name="Fu T."/>
            <person name="Tang G.D."/>
            <person name="Zhang D."/>
            <person name="Sun W.H."/>
            <person name="Liu D.K."/>
            <person name="Li Y."/>
            <person name="Chen G.Z."/>
            <person name="Liu X.D."/>
            <person name="Liao X.Y."/>
            <person name="Jiang Y.T."/>
            <person name="Yu X."/>
            <person name="Hao Y."/>
            <person name="Huang J."/>
            <person name="Zhao X.W."/>
            <person name="Ke S."/>
            <person name="Chen Y.Y."/>
            <person name="Wu W.L."/>
            <person name="Hsu J.L."/>
            <person name="Lin Y.F."/>
            <person name="Huang M.D."/>
            <person name="Li C.Y."/>
            <person name="Huang L."/>
            <person name="Wang Z.W."/>
            <person name="Zhao X."/>
            <person name="Zhong W.Y."/>
            <person name="Peng D.H."/>
            <person name="Ahmad S."/>
            <person name="Lan S."/>
            <person name="Zhang J.S."/>
            <person name="Tsai W.C."/>
            <person name="Van de Peer Y."/>
            <person name="Liu Z.J."/>
        </authorList>
    </citation>
    <scope>NUCLEOTIDE SEQUENCE</scope>
    <source>
        <strain evidence="2">SCP</strain>
    </source>
</reference>
<comment type="caution">
    <text evidence="2">The sequence shown here is derived from an EMBL/GenBank/DDBJ whole genome shotgun (WGS) entry which is preliminary data.</text>
</comment>
<accession>A0AAV8ZVX1</accession>
<dbReference type="Pfam" id="PF03101">
    <property type="entry name" value="FAR1"/>
    <property type="match status" value="1"/>
</dbReference>
<evidence type="ECO:0000313" key="2">
    <source>
        <dbReference type="EMBL" id="KAK1257017.1"/>
    </source>
</evidence>
<reference evidence="2" key="2">
    <citation type="submission" date="2023-06" db="EMBL/GenBank/DDBJ databases">
        <authorList>
            <person name="Ma L."/>
            <person name="Liu K.-W."/>
            <person name="Li Z."/>
            <person name="Hsiao Y.-Y."/>
            <person name="Qi Y."/>
            <person name="Fu T."/>
            <person name="Tang G."/>
            <person name="Zhang D."/>
            <person name="Sun W.-H."/>
            <person name="Liu D.-K."/>
            <person name="Li Y."/>
            <person name="Chen G.-Z."/>
            <person name="Liu X.-D."/>
            <person name="Liao X.-Y."/>
            <person name="Jiang Y.-T."/>
            <person name="Yu X."/>
            <person name="Hao Y."/>
            <person name="Huang J."/>
            <person name="Zhao X.-W."/>
            <person name="Ke S."/>
            <person name="Chen Y.-Y."/>
            <person name="Wu W.-L."/>
            <person name="Hsu J.-L."/>
            <person name="Lin Y.-F."/>
            <person name="Huang M.-D."/>
            <person name="Li C.-Y."/>
            <person name="Huang L."/>
            <person name="Wang Z.-W."/>
            <person name="Zhao X."/>
            <person name="Zhong W.-Y."/>
            <person name="Peng D.-H."/>
            <person name="Ahmad S."/>
            <person name="Lan S."/>
            <person name="Zhang J.-S."/>
            <person name="Tsai W.-C."/>
            <person name="Van De Peer Y."/>
            <person name="Liu Z.-J."/>
        </authorList>
    </citation>
    <scope>NUCLEOTIDE SEQUENCE</scope>
    <source>
        <strain evidence="2">SCP</strain>
        <tissue evidence="2">Leaves</tissue>
    </source>
</reference>
<dbReference type="PANTHER" id="PTHR46328:SF27">
    <property type="entry name" value="OS12G0287500 PROTEIN"/>
    <property type="match status" value="1"/>
</dbReference>
<name>A0AAV8ZVX1_ACOGR</name>
<dbReference type="InterPro" id="IPR004330">
    <property type="entry name" value="FAR1_DNA_bnd_dom"/>
</dbReference>
<keyword evidence="3" id="KW-1185">Reference proteome</keyword>